<keyword evidence="2" id="KW-0812">Transmembrane</keyword>
<sequence length="241" mass="24103">MAQLESKAQHPVEMAQRRIRQNPALLAALLVAAVTIAAVCAIGIWQATGDGVLIEQGAAPVPETDGVQGDVPDADGSGADDADAVDDQGVAATPSSLVVDVDGAVSNPGVYELAADARVNDAIQAAGGLTSEADAAAINRAALLTDGQKVYVPHVGEEVETTAGAATPASPGATSSDAGPVNINTASVDDLDTLPGVGPSTAQAIVDDRAQNGAFASIEDIMRVSGIGEKKFDKLKGLICV</sequence>
<dbReference type="InterPro" id="IPR004509">
    <property type="entry name" value="Competence_ComEA_HhH"/>
</dbReference>
<dbReference type="InterPro" id="IPR051675">
    <property type="entry name" value="Endo/Exo/Phosphatase_dom_1"/>
</dbReference>
<organism evidence="4 5">
    <name type="scientific">Collinsella ihumii</name>
    <dbReference type="NCBI Taxonomy" id="1720204"/>
    <lineage>
        <taxon>Bacteria</taxon>
        <taxon>Bacillati</taxon>
        <taxon>Actinomycetota</taxon>
        <taxon>Coriobacteriia</taxon>
        <taxon>Coriobacteriales</taxon>
        <taxon>Coriobacteriaceae</taxon>
        <taxon>Collinsella</taxon>
    </lineage>
</organism>
<dbReference type="GO" id="GO:0006281">
    <property type="term" value="P:DNA repair"/>
    <property type="evidence" value="ECO:0007669"/>
    <property type="project" value="InterPro"/>
</dbReference>
<feature type="compositionally biased region" description="Low complexity" evidence="1">
    <location>
        <begin position="162"/>
        <end position="180"/>
    </location>
</feature>
<evidence type="ECO:0000313" key="5">
    <source>
        <dbReference type="Proteomes" id="UP001168505"/>
    </source>
</evidence>
<reference evidence="4" key="1">
    <citation type="submission" date="2023-06" db="EMBL/GenBank/DDBJ databases">
        <authorList>
            <person name="Zeman M."/>
            <person name="Kubasova T."/>
            <person name="Jahodarova E."/>
            <person name="Nykrynova M."/>
            <person name="Rychlik I."/>
        </authorList>
    </citation>
    <scope>NUCLEOTIDE SEQUENCE</scope>
    <source>
        <strain evidence="4">15_COKtk</strain>
    </source>
</reference>
<dbReference type="Pfam" id="PF12836">
    <property type="entry name" value="HHH_3"/>
    <property type="match status" value="1"/>
</dbReference>
<dbReference type="InterPro" id="IPR010994">
    <property type="entry name" value="RuvA_2-like"/>
</dbReference>
<dbReference type="GO" id="GO:0003677">
    <property type="term" value="F:DNA binding"/>
    <property type="evidence" value="ECO:0007669"/>
    <property type="project" value="InterPro"/>
</dbReference>
<protein>
    <submittedName>
        <fullName evidence="4">Helix-hairpin-helix domain-containing protein</fullName>
    </submittedName>
</protein>
<dbReference type="PANTHER" id="PTHR21180:SF32">
    <property type="entry name" value="ENDONUCLEASE_EXONUCLEASE_PHOSPHATASE FAMILY DOMAIN-CONTAINING PROTEIN 1"/>
    <property type="match status" value="1"/>
</dbReference>
<evidence type="ECO:0000259" key="3">
    <source>
        <dbReference type="SMART" id="SM00278"/>
    </source>
</evidence>
<accession>A0AAW7JT10</accession>
<dbReference type="Gene3D" id="1.10.150.320">
    <property type="entry name" value="Photosystem II 12 kDa extrinsic protein"/>
    <property type="match status" value="1"/>
</dbReference>
<evidence type="ECO:0000256" key="2">
    <source>
        <dbReference type="SAM" id="Phobius"/>
    </source>
</evidence>
<keyword evidence="2" id="KW-0472">Membrane</keyword>
<dbReference type="PANTHER" id="PTHR21180">
    <property type="entry name" value="ENDONUCLEASE/EXONUCLEASE/PHOSPHATASE FAMILY DOMAIN-CONTAINING PROTEIN 1"/>
    <property type="match status" value="1"/>
</dbReference>
<dbReference type="SUPFAM" id="SSF47781">
    <property type="entry name" value="RuvA domain 2-like"/>
    <property type="match status" value="1"/>
</dbReference>
<feature type="domain" description="Helix-hairpin-helix DNA-binding motif class 1" evidence="3">
    <location>
        <begin position="219"/>
        <end position="238"/>
    </location>
</feature>
<feature type="domain" description="Helix-hairpin-helix DNA-binding motif class 1" evidence="3">
    <location>
        <begin position="189"/>
        <end position="208"/>
    </location>
</feature>
<keyword evidence="2" id="KW-1133">Transmembrane helix</keyword>
<dbReference type="AlphaFoldDB" id="A0AAW7JT10"/>
<proteinExistence type="predicted"/>
<dbReference type="InterPro" id="IPR003583">
    <property type="entry name" value="Hlx-hairpin-Hlx_DNA-bd_motif"/>
</dbReference>
<feature type="region of interest" description="Disordered" evidence="1">
    <location>
        <begin position="162"/>
        <end position="186"/>
    </location>
</feature>
<dbReference type="RefSeq" id="WP_289826332.1">
    <property type="nucleotide sequence ID" value="NZ_JAUEIR010000001.1"/>
</dbReference>
<dbReference type="GO" id="GO:0015628">
    <property type="term" value="P:protein secretion by the type II secretion system"/>
    <property type="evidence" value="ECO:0007669"/>
    <property type="project" value="TreeGrafter"/>
</dbReference>
<dbReference type="EMBL" id="JAUEIR010000001">
    <property type="protein sequence ID" value="MDN0068118.1"/>
    <property type="molecule type" value="Genomic_DNA"/>
</dbReference>
<dbReference type="Pfam" id="PF10531">
    <property type="entry name" value="SLBB"/>
    <property type="match status" value="1"/>
</dbReference>
<dbReference type="SMART" id="SM00278">
    <property type="entry name" value="HhH1"/>
    <property type="match status" value="2"/>
</dbReference>
<evidence type="ECO:0000313" key="4">
    <source>
        <dbReference type="EMBL" id="MDN0068118.1"/>
    </source>
</evidence>
<evidence type="ECO:0000256" key="1">
    <source>
        <dbReference type="SAM" id="MobiDB-lite"/>
    </source>
</evidence>
<gene>
    <name evidence="4" type="ORF">QVN40_00170</name>
</gene>
<feature type="region of interest" description="Disordered" evidence="1">
    <location>
        <begin position="61"/>
        <end position="82"/>
    </location>
</feature>
<comment type="caution">
    <text evidence="4">The sequence shown here is derived from an EMBL/GenBank/DDBJ whole genome shotgun (WGS) entry which is preliminary data.</text>
</comment>
<dbReference type="Gene3D" id="3.10.560.10">
    <property type="entry name" value="Outer membrane lipoprotein wza domain like"/>
    <property type="match status" value="1"/>
</dbReference>
<reference evidence="4" key="2">
    <citation type="submission" date="2023-08" db="EMBL/GenBank/DDBJ databases">
        <title>Identification and characterization of horizontal gene transfer across gut microbiota members of farm animals based on homology search.</title>
        <authorList>
            <person name="Schwarzerova J."/>
            <person name="Nykrynova M."/>
            <person name="Jureckova K."/>
            <person name="Cejkova D."/>
            <person name="Rychlik I."/>
        </authorList>
    </citation>
    <scope>NUCLEOTIDE SEQUENCE</scope>
    <source>
        <strain evidence="4">15_COKtk</strain>
    </source>
</reference>
<dbReference type="NCBIfam" id="TIGR00426">
    <property type="entry name" value="competence protein ComEA helix-hairpin-helix repeat region"/>
    <property type="match status" value="1"/>
</dbReference>
<feature type="transmembrane region" description="Helical" evidence="2">
    <location>
        <begin position="24"/>
        <end position="45"/>
    </location>
</feature>
<name>A0AAW7JT10_9ACTN</name>
<dbReference type="Proteomes" id="UP001168505">
    <property type="component" value="Unassembled WGS sequence"/>
</dbReference>
<dbReference type="GO" id="GO:0015627">
    <property type="term" value="C:type II protein secretion system complex"/>
    <property type="evidence" value="ECO:0007669"/>
    <property type="project" value="TreeGrafter"/>
</dbReference>
<dbReference type="InterPro" id="IPR019554">
    <property type="entry name" value="Soluble_ligand-bd"/>
</dbReference>